<evidence type="ECO:0000313" key="17">
    <source>
        <dbReference type="EMBL" id="KAG9333672.1"/>
    </source>
</evidence>
<keyword evidence="5" id="KW-0967">Endosome</keyword>
<comment type="caution">
    <text evidence="17">The sequence shown here is derived from an EMBL/GenBank/DDBJ whole genome shotgun (WGS) entry which is preliminary data.</text>
</comment>
<feature type="transmembrane region" description="Helical" evidence="15">
    <location>
        <begin position="185"/>
        <end position="204"/>
    </location>
</feature>
<dbReference type="PANTHER" id="PTHR10489:SF635">
    <property type="entry name" value="C-C CHEMOKINE RECEPTOR TYPE 7"/>
    <property type="match status" value="1"/>
</dbReference>
<dbReference type="SMART" id="SM01381">
    <property type="entry name" value="7TM_GPCR_Srsx"/>
    <property type="match status" value="1"/>
</dbReference>
<proteinExistence type="inferred from homology"/>
<feature type="region of interest" description="Disordered" evidence="14">
    <location>
        <begin position="42"/>
        <end position="73"/>
    </location>
</feature>
<evidence type="ECO:0000313" key="18">
    <source>
        <dbReference type="Proteomes" id="UP000824540"/>
    </source>
</evidence>
<reference evidence="17" key="1">
    <citation type="thesis" date="2021" institute="BYU ScholarsArchive" country="Provo, UT, USA">
        <title>Applications of and Algorithms for Genome Assembly and Genomic Analyses with an Emphasis on Marine Teleosts.</title>
        <authorList>
            <person name="Pickett B.D."/>
        </authorList>
    </citation>
    <scope>NUCLEOTIDE SEQUENCE</scope>
    <source>
        <strain evidence="17">HI-2016</strain>
    </source>
</reference>
<protein>
    <recommendedName>
        <fullName evidence="16">G-protein coupled receptors family 1 profile domain-containing protein</fullName>
    </recommendedName>
</protein>
<evidence type="ECO:0000256" key="7">
    <source>
        <dbReference type="ARBA" id="ARBA00023040"/>
    </source>
</evidence>
<dbReference type="InterPro" id="IPR000276">
    <property type="entry name" value="GPCR_Rhodpsn"/>
</dbReference>
<evidence type="ECO:0000256" key="6">
    <source>
        <dbReference type="ARBA" id="ARBA00022989"/>
    </source>
</evidence>
<dbReference type="GO" id="GO:0035758">
    <property type="term" value="F:chemokine (C-C motif) ligand 21 binding"/>
    <property type="evidence" value="ECO:0007669"/>
    <property type="project" value="TreeGrafter"/>
</dbReference>
<dbReference type="GO" id="GO:0005769">
    <property type="term" value="C:early endosome"/>
    <property type="evidence" value="ECO:0007669"/>
    <property type="project" value="UniProtKB-SubCell"/>
</dbReference>
<name>A0A8T2N7J6_9TELE</name>
<keyword evidence="9" id="KW-1015">Disulfide bond</keyword>
<dbReference type="PANTHER" id="PTHR10489">
    <property type="entry name" value="CELL ADHESION MOLECULE"/>
    <property type="match status" value="1"/>
</dbReference>
<evidence type="ECO:0000256" key="2">
    <source>
        <dbReference type="ARBA" id="ARBA00004651"/>
    </source>
</evidence>
<keyword evidence="18" id="KW-1185">Reference proteome</keyword>
<keyword evidence="3" id="KW-1003">Cell membrane</keyword>
<dbReference type="GO" id="GO:0019722">
    <property type="term" value="P:calcium-mediated signaling"/>
    <property type="evidence" value="ECO:0007669"/>
    <property type="project" value="TreeGrafter"/>
</dbReference>
<comment type="similarity">
    <text evidence="13">Belongs to the G-protein coupled receptor 1 family.</text>
</comment>
<dbReference type="InterPro" id="IPR050119">
    <property type="entry name" value="CCR1-9-like"/>
</dbReference>
<feature type="transmembrane region" description="Helical" evidence="15">
    <location>
        <begin position="224"/>
        <end position="241"/>
    </location>
</feature>
<evidence type="ECO:0000256" key="4">
    <source>
        <dbReference type="ARBA" id="ARBA00022692"/>
    </source>
</evidence>
<dbReference type="PRINTS" id="PR00237">
    <property type="entry name" value="GPCRRHODOPSN"/>
</dbReference>
<dbReference type="GO" id="GO:0009897">
    <property type="term" value="C:external side of plasma membrane"/>
    <property type="evidence" value="ECO:0007669"/>
    <property type="project" value="TreeGrafter"/>
</dbReference>
<dbReference type="Pfam" id="PF00001">
    <property type="entry name" value="7tm_1"/>
    <property type="match status" value="1"/>
</dbReference>
<feature type="transmembrane region" description="Helical" evidence="15">
    <location>
        <begin position="313"/>
        <end position="334"/>
    </location>
</feature>
<dbReference type="InterPro" id="IPR017452">
    <property type="entry name" value="GPCR_Rhodpsn_7TM"/>
</dbReference>
<dbReference type="GO" id="GO:0007204">
    <property type="term" value="P:positive regulation of cytosolic calcium ion concentration"/>
    <property type="evidence" value="ECO:0007669"/>
    <property type="project" value="TreeGrafter"/>
</dbReference>
<dbReference type="PRINTS" id="PR00657">
    <property type="entry name" value="CCCHEMOKINER"/>
</dbReference>
<sequence>MAKVVPSLYDLPFPRRPGDSSGSSLPSSLPLLVPHPASLPTILPGAKTKQKPGWSYSEDLPPPSTLAGVHSTEEREKAWPTSPLYSGWAENVVHAHAKLSCVSADNTTLTADTTFGGDYSTGTESGDFDYEAYEMQCLKDSNRYFRSWFMPTIYSLICFVGLVGNLLVMLTYVYFKQLKTMTDVYLLNLAAADLLFVLTLPFWAANCLEKWELGLFLCKAMYSIYKISFFSGMLLLTCISVDRYFAIARAVKAHRHRSQAVYFSKVSSIALWAVALLFSVPEMTFTHLSENQTCTPFAGDSSQLRVGIQVGQMVAGFALPALVMGFCYFAIVQTLIQARNFEKNKAIKVIFAVVAVFLLFQVPYNLTMLVTTLNTAQGGSKDCAFENGLLYAVDITQSLAFMRCCINPFLYAFIGVKFRHNLLKLLKDMGCVKQECLYQYTSCTTKRVSVAVDMETTTSFSP</sequence>
<feature type="transmembrane region" description="Helical" evidence="15">
    <location>
        <begin position="395"/>
        <end position="414"/>
    </location>
</feature>
<comment type="subcellular location">
    <subcellularLocation>
        <location evidence="2">Cell membrane</location>
        <topology evidence="2">Multi-pass membrane protein</topology>
    </subcellularLocation>
    <subcellularLocation>
        <location evidence="1">Early endosome</location>
    </subcellularLocation>
</comment>
<evidence type="ECO:0000256" key="11">
    <source>
        <dbReference type="ARBA" id="ARBA00023180"/>
    </source>
</evidence>
<dbReference type="OrthoDB" id="9944829at2759"/>
<dbReference type="GO" id="GO:0060326">
    <property type="term" value="P:cell chemotaxis"/>
    <property type="evidence" value="ECO:0007669"/>
    <property type="project" value="TreeGrafter"/>
</dbReference>
<organism evidence="17 18">
    <name type="scientific">Albula glossodonta</name>
    <name type="common">roundjaw bonefish</name>
    <dbReference type="NCBI Taxonomy" id="121402"/>
    <lineage>
        <taxon>Eukaryota</taxon>
        <taxon>Metazoa</taxon>
        <taxon>Chordata</taxon>
        <taxon>Craniata</taxon>
        <taxon>Vertebrata</taxon>
        <taxon>Euteleostomi</taxon>
        <taxon>Actinopterygii</taxon>
        <taxon>Neopterygii</taxon>
        <taxon>Teleostei</taxon>
        <taxon>Albuliformes</taxon>
        <taxon>Albulidae</taxon>
        <taxon>Albula</taxon>
    </lineage>
</organism>
<dbReference type="Proteomes" id="UP000824540">
    <property type="component" value="Unassembled WGS sequence"/>
</dbReference>
<dbReference type="EMBL" id="JAFBMS010000185">
    <property type="protein sequence ID" value="KAG9333672.1"/>
    <property type="molecule type" value="Genomic_DNA"/>
</dbReference>
<feature type="domain" description="G-protein coupled receptors family 1 profile" evidence="16">
    <location>
        <begin position="164"/>
        <end position="411"/>
    </location>
</feature>
<dbReference type="SUPFAM" id="SSF81321">
    <property type="entry name" value="Family A G protein-coupled receptor-like"/>
    <property type="match status" value="1"/>
</dbReference>
<evidence type="ECO:0000256" key="5">
    <source>
        <dbReference type="ARBA" id="ARBA00022753"/>
    </source>
</evidence>
<keyword evidence="12 13" id="KW-0807">Transducer</keyword>
<evidence type="ECO:0000256" key="8">
    <source>
        <dbReference type="ARBA" id="ARBA00023136"/>
    </source>
</evidence>
<feature type="transmembrane region" description="Helical" evidence="15">
    <location>
        <begin position="346"/>
        <end position="364"/>
    </location>
</feature>
<dbReference type="GO" id="GO:0006955">
    <property type="term" value="P:immune response"/>
    <property type="evidence" value="ECO:0007669"/>
    <property type="project" value="TreeGrafter"/>
</dbReference>
<dbReference type="AlphaFoldDB" id="A0A8T2N7J6"/>
<dbReference type="PRINTS" id="PR00645">
    <property type="entry name" value="CXCCHMKINER4"/>
</dbReference>
<dbReference type="PROSITE" id="PS00237">
    <property type="entry name" value="G_PROTEIN_RECEP_F1_1"/>
    <property type="match status" value="1"/>
</dbReference>
<dbReference type="GO" id="GO:0035757">
    <property type="term" value="F:chemokine (C-C motif) ligand 19 binding"/>
    <property type="evidence" value="ECO:0007669"/>
    <property type="project" value="TreeGrafter"/>
</dbReference>
<keyword evidence="8 15" id="KW-0472">Membrane</keyword>
<evidence type="ECO:0000256" key="12">
    <source>
        <dbReference type="ARBA" id="ARBA00023224"/>
    </source>
</evidence>
<evidence type="ECO:0000256" key="1">
    <source>
        <dbReference type="ARBA" id="ARBA00004412"/>
    </source>
</evidence>
<keyword evidence="6 15" id="KW-1133">Transmembrane helix</keyword>
<dbReference type="PROSITE" id="PS50262">
    <property type="entry name" value="G_PROTEIN_RECEP_F1_2"/>
    <property type="match status" value="1"/>
</dbReference>
<evidence type="ECO:0000256" key="15">
    <source>
        <dbReference type="SAM" id="Phobius"/>
    </source>
</evidence>
<feature type="transmembrane region" description="Helical" evidence="15">
    <location>
        <begin position="262"/>
        <end position="280"/>
    </location>
</feature>
<dbReference type="FunFam" id="1.20.1070.10:FF:000035">
    <property type="entry name" value="C-C chemokine receptor type 6"/>
    <property type="match status" value="1"/>
</dbReference>
<dbReference type="InterPro" id="IPR000355">
    <property type="entry name" value="Chemokine_rcpt"/>
</dbReference>
<dbReference type="Gene3D" id="1.20.1070.10">
    <property type="entry name" value="Rhodopsin 7-helix transmembrane proteins"/>
    <property type="match status" value="1"/>
</dbReference>
<gene>
    <name evidence="17" type="ORF">JZ751_010742</name>
</gene>
<keyword evidence="7 13" id="KW-0297">G-protein coupled receptor</keyword>
<evidence type="ECO:0000256" key="3">
    <source>
        <dbReference type="ARBA" id="ARBA00022475"/>
    </source>
</evidence>
<keyword evidence="11" id="KW-0325">Glycoprotein</keyword>
<keyword evidence="10 13" id="KW-0675">Receptor</keyword>
<keyword evidence="4 13" id="KW-0812">Transmembrane</keyword>
<evidence type="ECO:0000256" key="13">
    <source>
        <dbReference type="RuleBase" id="RU000688"/>
    </source>
</evidence>
<dbReference type="GO" id="GO:0038117">
    <property type="term" value="F:C-C motif chemokine 19 receptor activity"/>
    <property type="evidence" value="ECO:0007669"/>
    <property type="project" value="TreeGrafter"/>
</dbReference>
<feature type="transmembrane region" description="Helical" evidence="15">
    <location>
        <begin position="148"/>
        <end position="173"/>
    </location>
</feature>
<accession>A0A8T2N7J6</accession>
<evidence type="ECO:0000259" key="16">
    <source>
        <dbReference type="PROSITE" id="PS50262"/>
    </source>
</evidence>
<evidence type="ECO:0000256" key="14">
    <source>
        <dbReference type="SAM" id="MobiDB-lite"/>
    </source>
</evidence>
<evidence type="ECO:0000256" key="10">
    <source>
        <dbReference type="ARBA" id="ARBA00023170"/>
    </source>
</evidence>
<dbReference type="InterPro" id="IPR001277">
    <property type="entry name" value="CXCR4/ACKR2"/>
</dbReference>
<evidence type="ECO:0000256" key="9">
    <source>
        <dbReference type="ARBA" id="ARBA00023157"/>
    </source>
</evidence>